<dbReference type="KEGG" id="mha:HF1_06450"/>
<evidence type="ECO:0000313" key="1">
    <source>
        <dbReference type="EMBL" id="CBY92653.1"/>
    </source>
</evidence>
<protein>
    <submittedName>
        <fullName evidence="1">Uncharacterized protein</fullName>
    </submittedName>
</protein>
<dbReference type="OrthoDB" id="401757at2"/>
<proteinExistence type="predicted"/>
<organism evidence="1 2">
    <name type="scientific">Mycoplasma haemofelis (strain Langford 1)</name>
    <name type="common">Haemobartonella felis</name>
    <dbReference type="NCBI Taxonomy" id="941640"/>
    <lineage>
        <taxon>Bacteria</taxon>
        <taxon>Bacillati</taxon>
        <taxon>Mycoplasmatota</taxon>
        <taxon>Mollicutes</taxon>
        <taxon>Mycoplasmataceae</taxon>
        <taxon>Mycoplasma</taxon>
    </lineage>
</organism>
<keyword evidence="2" id="KW-1185">Reference proteome</keyword>
<dbReference type="Proteomes" id="UP000008637">
    <property type="component" value="Chromosome"/>
</dbReference>
<gene>
    <name evidence="1" type="ordered locus">HF1_06450</name>
</gene>
<accession>E8ZHN2</accession>
<name>E8ZHN2_MYCHL</name>
<evidence type="ECO:0000313" key="2">
    <source>
        <dbReference type="Proteomes" id="UP000008637"/>
    </source>
</evidence>
<dbReference type="AlphaFoldDB" id="E8ZHN2"/>
<dbReference type="EMBL" id="FR773153">
    <property type="protein sequence ID" value="CBY92653.1"/>
    <property type="molecule type" value="Genomic_DNA"/>
</dbReference>
<reference evidence="1 2" key="1">
    <citation type="journal article" date="2011" name="J. Bacteriol.">
        <title>Complete genome sequence of Mycoplasma haemofelis, a hemotropic mycoplasma.</title>
        <authorList>
            <person name="Barker E.N."/>
            <person name="Helps C.R."/>
            <person name="Peters I.R."/>
            <person name="Darby A.C."/>
            <person name="Radford A.D."/>
            <person name="Tasker S."/>
        </authorList>
    </citation>
    <scope>NUCLEOTIDE SEQUENCE [LARGE SCALE GENOMIC DNA]</scope>
    <source>
        <strain evidence="1 2">Langford 1</strain>
    </source>
</reference>
<sequence>MSLFETKVALTMAGVSGVGLGGYGIYHLASSGESIGERITNSLKGTNKRFVGKEDSEWSHLQEKYTSTFNKPKSKGSSADLPFSDLPDWCDRNYRERHSISKEELFEQVSNFCFFNTNTVLEELKGHSLISGDRAGSEWQTAWDSYNSGKSSKNLVISGSTDDAKLNGSNKAEAAPILHDWCTASSQKKMYSSNIDALLPRFKAWCISK</sequence>
<dbReference type="HOGENOM" id="CLU_098620_4_0_14"/>